<reference evidence="2" key="1">
    <citation type="submission" date="2023-07" db="EMBL/GenBank/DDBJ databases">
        <title>Sequencing the genomes of 1000 actinobacteria strains.</title>
        <authorList>
            <person name="Klenk H.-P."/>
        </authorList>
    </citation>
    <scope>NUCLEOTIDE SEQUENCE</scope>
    <source>
        <strain evidence="2">DSM 44707</strain>
    </source>
</reference>
<dbReference type="AlphaFoldDB" id="A0AAE3YWW9"/>
<dbReference type="PANTHER" id="PTHR23074:SF83">
    <property type="entry name" value="VACUOLAR PROTEIN SORTING-ASSOCIATED PROTEIN 4A"/>
    <property type="match status" value="1"/>
</dbReference>
<accession>A0AAE3YWW9</accession>
<dbReference type="GO" id="GO:0005524">
    <property type="term" value="F:ATP binding"/>
    <property type="evidence" value="ECO:0007669"/>
    <property type="project" value="InterPro"/>
</dbReference>
<dbReference type="Pfam" id="PF00004">
    <property type="entry name" value="AAA"/>
    <property type="match status" value="1"/>
</dbReference>
<feature type="domain" description="ATPase AAA-type core" evidence="1">
    <location>
        <begin position="1"/>
        <end position="114"/>
    </location>
</feature>
<dbReference type="GO" id="GO:0016887">
    <property type="term" value="F:ATP hydrolysis activity"/>
    <property type="evidence" value="ECO:0007669"/>
    <property type="project" value="InterPro"/>
</dbReference>
<dbReference type="PANTHER" id="PTHR23074">
    <property type="entry name" value="AAA DOMAIN-CONTAINING"/>
    <property type="match status" value="1"/>
</dbReference>
<dbReference type="Gene3D" id="3.40.50.300">
    <property type="entry name" value="P-loop containing nucleotide triphosphate hydrolases"/>
    <property type="match status" value="1"/>
</dbReference>
<gene>
    <name evidence="2" type="ORF">J2S41_006681</name>
</gene>
<sequence>MTANVLAGELRLPLFTIRLDGLITKMMGETAAKLRLVFDALAETRGVYLFDELDALAGERTLGNDVGEIRRVLNSFLQFLDQPDSPSLLIGASNHPQLLDRALFRRFDLVVDYPLPTRDVARAVIRNRLATMSPRRWAWERVDEAAAGLSHAEITVACELAAKEAILSEQQHVTIASLIVALKERRRAAPGVR</sequence>
<dbReference type="InterPro" id="IPR003959">
    <property type="entry name" value="ATPase_AAA_core"/>
</dbReference>
<evidence type="ECO:0000313" key="3">
    <source>
        <dbReference type="Proteomes" id="UP001183643"/>
    </source>
</evidence>
<evidence type="ECO:0000259" key="1">
    <source>
        <dbReference type="Pfam" id="PF00004"/>
    </source>
</evidence>
<protein>
    <submittedName>
        <fullName evidence="2">SpoVK/Ycf46/Vps4 family AAA+-type ATPase</fullName>
    </submittedName>
</protein>
<comment type="caution">
    <text evidence="2">The sequence shown here is derived from an EMBL/GenBank/DDBJ whole genome shotgun (WGS) entry which is preliminary data.</text>
</comment>
<name>A0AAE3YWW9_9ACTN</name>
<proteinExistence type="predicted"/>
<dbReference type="InterPro" id="IPR027417">
    <property type="entry name" value="P-loop_NTPase"/>
</dbReference>
<evidence type="ECO:0000313" key="2">
    <source>
        <dbReference type="EMBL" id="MDR7279903.1"/>
    </source>
</evidence>
<dbReference type="SUPFAM" id="SSF52540">
    <property type="entry name" value="P-loop containing nucleoside triphosphate hydrolases"/>
    <property type="match status" value="1"/>
</dbReference>
<organism evidence="2 3">
    <name type="scientific">Catenuloplanes atrovinosus</name>
    <dbReference type="NCBI Taxonomy" id="137266"/>
    <lineage>
        <taxon>Bacteria</taxon>
        <taxon>Bacillati</taxon>
        <taxon>Actinomycetota</taxon>
        <taxon>Actinomycetes</taxon>
        <taxon>Micromonosporales</taxon>
        <taxon>Micromonosporaceae</taxon>
        <taxon>Catenuloplanes</taxon>
    </lineage>
</organism>
<dbReference type="CDD" id="cd19481">
    <property type="entry name" value="RecA-like_protease"/>
    <property type="match status" value="1"/>
</dbReference>
<dbReference type="EMBL" id="JAVDYB010000001">
    <property type="protein sequence ID" value="MDR7279903.1"/>
    <property type="molecule type" value="Genomic_DNA"/>
</dbReference>
<keyword evidence="3" id="KW-1185">Reference proteome</keyword>
<dbReference type="InterPro" id="IPR050304">
    <property type="entry name" value="MT-severing_AAA_ATPase"/>
</dbReference>
<dbReference type="Proteomes" id="UP001183643">
    <property type="component" value="Unassembled WGS sequence"/>
</dbReference>